<evidence type="ECO:0000313" key="2">
    <source>
        <dbReference type="EMBL" id="CAF1948268.1"/>
    </source>
</evidence>
<sequence>MKRISSLIDLSNDLFFEIFDYLDVFDLFQAFFYLNQRLNSLVIDQHNCFQANMTSLKSYEFSIYRNVILPKIACHIRHLSISDELNYLKIILRTMSLTNLLVVRLYHVKLNELTLILKHCQLKYIFIDTKYVQNEKHLNGIFNIVFNQQLQLCSMQCHFHTNLNFLQEKNKLSKLRRLIINCDCSSSDFI</sequence>
<reference evidence="2" key="1">
    <citation type="submission" date="2021-02" db="EMBL/GenBank/DDBJ databases">
        <authorList>
            <person name="Nowell W R."/>
        </authorList>
    </citation>
    <scope>NUCLEOTIDE SEQUENCE</scope>
</reference>
<dbReference type="PROSITE" id="PS50181">
    <property type="entry name" value="FBOX"/>
    <property type="match status" value="1"/>
</dbReference>
<organism evidence="2 3">
    <name type="scientific">Rotaria magnacalcarata</name>
    <dbReference type="NCBI Taxonomy" id="392030"/>
    <lineage>
        <taxon>Eukaryota</taxon>
        <taxon>Metazoa</taxon>
        <taxon>Spiralia</taxon>
        <taxon>Gnathifera</taxon>
        <taxon>Rotifera</taxon>
        <taxon>Eurotatoria</taxon>
        <taxon>Bdelloidea</taxon>
        <taxon>Philodinida</taxon>
        <taxon>Philodinidae</taxon>
        <taxon>Rotaria</taxon>
    </lineage>
</organism>
<evidence type="ECO:0000259" key="1">
    <source>
        <dbReference type="PROSITE" id="PS50181"/>
    </source>
</evidence>
<proteinExistence type="predicted"/>
<protein>
    <recommendedName>
        <fullName evidence="1">F-box domain-containing protein</fullName>
    </recommendedName>
</protein>
<dbReference type="Proteomes" id="UP000663887">
    <property type="component" value="Unassembled WGS sequence"/>
</dbReference>
<comment type="caution">
    <text evidence="2">The sequence shown here is derived from an EMBL/GenBank/DDBJ whole genome shotgun (WGS) entry which is preliminary data.</text>
</comment>
<dbReference type="AlphaFoldDB" id="A0A816LUQ8"/>
<accession>A0A816LUQ8</accession>
<name>A0A816LUQ8_9BILA</name>
<feature type="domain" description="F-box" evidence="1">
    <location>
        <begin position="4"/>
        <end position="52"/>
    </location>
</feature>
<dbReference type="InterPro" id="IPR001810">
    <property type="entry name" value="F-box_dom"/>
</dbReference>
<gene>
    <name evidence="2" type="ORF">XDN619_LOCUS785</name>
</gene>
<dbReference type="EMBL" id="CAJNRG010000036">
    <property type="protein sequence ID" value="CAF1948268.1"/>
    <property type="molecule type" value="Genomic_DNA"/>
</dbReference>
<evidence type="ECO:0000313" key="3">
    <source>
        <dbReference type="Proteomes" id="UP000663887"/>
    </source>
</evidence>